<organism evidence="4">
    <name type="scientific">Drosophila rhopaloa</name>
    <name type="common">Fruit fly</name>
    <dbReference type="NCBI Taxonomy" id="1041015"/>
    <lineage>
        <taxon>Eukaryota</taxon>
        <taxon>Metazoa</taxon>
        <taxon>Ecdysozoa</taxon>
        <taxon>Arthropoda</taxon>
        <taxon>Hexapoda</taxon>
        <taxon>Insecta</taxon>
        <taxon>Pterygota</taxon>
        <taxon>Neoptera</taxon>
        <taxon>Endopterygota</taxon>
        <taxon>Diptera</taxon>
        <taxon>Brachycera</taxon>
        <taxon>Muscomorpha</taxon>
        <taxon>Ephydroidea</taxon>
        <taxon>Drosophilidae</taxon>
        <taxon>Drosophila</taxon>
        <taxon>Sophophora</taxon>
    </lineage>
</organism>
<dbReference type="Pfam" id="PF06477">
    <property type="entry name" value="DUF1091"/>
    <property type="match status" value="1"/>
</dbReference>
<dbReference type="OrthoDB" id="7911967at2759"/>
<dbReference type="Proteomes" id="UP001652680">
    <property type="component" value="Unassembled WGS sequence"/>
</dbReference>
<evidence type="ECO:0000256" key="1">
    <source>
        <dbReference type="ARBA" id="ARBA00022729"/>
    </source>
</evidence>
<dbReference type="CTD" id="41642"/>
<dbReference type="Gene3D" id="2.70.220.10">
    <property type="entry name" value="Ganglioside GM2 activator"/>
    <property type="match status" value="1"/>
</dbReference>
<dbReference type="InterPro" id="IPR036846">
    <property type="entry name" value="GM2-AP_sf"/>
</dbReference>
<proteinExistence type="predicted"/>
<dbReference type="SMART" id="SM00697">
    <property type="entry name" value="DM8"/>
    <property type="match status" value="1"/>
</dbReference>
<protein>
    <submittedName>
        <fullName evidence="4">Uncharacterized protein LOC108043655</fullName>
    </submittedName>
</protein>
<dbReference type="EnsemblMetazoa" id="XM_017122450.2">
    <property type="protein sequence ID" value="XP_016977939.1"/>
    <property type="gene ID" value="LOC108043655"/>
</dbReference>
<evidence type="ECO:0000313" key="3">
    <source>
        <dbReference type="Proteomes" id="UP001652680"/>
    </source>
</evidence>
<keyword evidence="1" id="KW-0732">Signal</keyword>
<dbReference type="PANTHER" id="PTHR21112:SF10">
    <property type="entry name" value="CHEMOSENSORY PROTEIN A 87A"/>
    <property type="match status" value="1"/>
</dbReference>
<dbReference type="GeneID" id="108043655"/>
<keyword evidence="3" id="KW-1185">Reference proteome</keyword>
<reference evidence="4" key="2">
    <citation type="submission" date="2025-04" db="UniProtKB">
        <authorList>
            <consortium name="RefSeq"/>
        </authorList>
    </citation>
    <scope>IDENTIFICATION</scope>
</reference>
<name>A0A6P4EMW0_DRORH</name>
<accession>A0A6P4EMW0</accession>
<reference evidence="2" key="3">
    <citation type="submission" date="2025-05" db="UniProtKB">
        <authorList>
            <consortium name="EnsemblMetazoa"/>
        </authorList>
    </citation>
    <scope>IDENTIFICATION</scope>
</reference>
<dbReference type="RefSeq" id="XP_016977939.1">
    <property type="nucleotide sequence ID" value="XM_017122450.1"/>
</dbReference>
<reference evidence="3" key="1">
    <citation type="journal article" date="2021" name="Elife">
        <title>Highly contiguous assemblies of 101 drosophilid genomes.</title>
        <authorList>
            <person name="Kim B.Y."/>
            <person name="Wang J.R."/>
            <person name="Miller D.E."/>
            <person name="Barmina O."/>
            <person name="Delaney E."/>
            <person name="Thompson A."/>
            <person name="Comeault A.A."/>
            <person name="Peede D."/>
            <person name="D'Agostino E.R."/>
            <person name="Pelaez J."/>
            <person name="Aguilar J.M."/>
            <person name="Haji D."/>
            <person name="Matsunaga T."/>
            <person name="Armstrong E.E."/>
            <person name="Zych M."/>
            <person name="Ogawa Y."/>
            <person name="Stamenkovic-Radak M."/>
            <person name="Jelic M."/>
            <person name="Veselinovic M.S."/>
            <person name="Tanaskovic M."/>
            <person name="Eric P."/>
            <person name="Gao J.J."/>
            <person name="Katoh T.K."/>
            <person name="Toda M.J."/>
            <person name="Watabe H."/>
            <person name="Watada M."/>
            <person name="Davis J.S."/>
            <person name="Moyle L.C."/>
            <person name="Manoli G."/>
            <person name="Bertolini E."/>
            <person name="Kostal V."/>
            <person name="Hawley R.S."/>
            <person name="Takahashi A."/>
            <person name="Jones C.D."/>
            <person name="Price D.K."/>
            <person name="Whiteman N."/>
            <person name="Kopp A."/>
            <person name="Matute D.R."/>
            <person name="Petrov D.A."/>
        </authorList>
    </citation>
    <scope>NUCLEOTIDE SEQUENCE [LARGE SCALE GENOMIC DNA]</scope>
</reference>
<evidence type="ECO:0000313" key="2">
    <source>
        <dbReference type="EnsemblMetazoa" id="XP_016977939.1"/>
    </source>
</evidence>
<dbReference type="InterPro" id="IPR010512">
    <property type="entry name" value="DUF1091"/>
</dbReference>
<sequence length="183" mass="21282">MEISSSSVQHLVVLGTIILAISLAGVHAEKKIRIKTLEKSSENSEYLHSHLRISEYEENVVKINGELKLHKDIDNDWTIQFKVFRSPLDGGESHLVVDLNEMHVCDTMKTYYKDFFYDRLKEYSNAPHPSTCPVPAEHYKLEDYPLDVHLLKKLMTPGRYESKFNLFKGHHEMLSYTMELEVE</sequence>
<dbReference type="AlphaFoldDB" id="A0A6P4EMW0"/>
<gene>
    <name evidence="4" type="primary">LOC108043655</name>
    <name evidence="2" type="synonym">108043655</name>
</gene>
<dbReference type="PANTHER" id="PTHR21112">
    <property type="entry name" value="CHEMOSENSORY PROTEIN A 29A-RELATED"/>
    <property type="match status" value="1"/>
</dbReference>
<evidence type="ECO:0000313" key="4">
    <source>
        <dbReference type="RefSeq" id="XP_016977939.1"/>
    </source>
</evidence>